<dbReference type="Pfam" id="PF22486">
    <property type="entry name" value="MATH_2"/>
    <property type="match status" value="1"/>
</dbReference>
<dbReference type="PANTHER" id="PTHR46236">
    <property type="entry name" value="TRAF-LIKE SUPERFAMILY PROTEIN"/>
    <property type="match status" value="1"/>
</dbReference>
<name>A0ABR2S308_9ROSI</name>
<gene>
    <name evidence="4" type="ORF">V6N11_054164</name>
</gene>
<protein>
    <recommendedName>
        <fullName evidence="3">MATH domain-containing protein</fullName>
    </recommendedName>
</protein>
<proteinExistence type="predicted"/>
<evidence type="ECO:0000259" key="3">
    <source>
        <dbReference type="PROSITE" id="PS50144"/>
    </source>
</evidence>
<dbReference type="Gene3D" id="2.60.210.10">
    <property type="entry name" value="Apoptosis, Tumor Necrosis Factor Receptor Associated Protein 2, Chain A"/>
    <property type="match status" value="1"/>
</dbReference>
<accession>A0ABR2S308</accession>
<dbReference type="PANTHER" id="PTHR46236:SF35">
    <property type="entry name" value="MATH DOMAIN-CONTAINING PROTEIN"/>
    <property type="match status" value="1"/>
</dbReference>
<comment type="caution">
    <text evidence="4">The sequence shown here is derived from an EMBL/GenBank/DDBJ whole genome shotgun (WGS) entry which is preliminary data.</text>
</comment>
<keyword evidence="1 2" id="KW-0175">Coiled coil</keyword>
<dbReference type="PROSITE" id="PS50144">
    <property type="entry name" value="MATH"/>
    <property type="match status" value="1"/>
</dbReference>
<dbReference type="CDD" id="cd00121">
    <property type="entry name" value="MATH"/>
    <property type="match status" value="1"/>
</dbReference>
<evidence type="ECO:0000313" key="4">
    <source>
        <dbReference type="EMBL" id="KAK9019650.1"/>
    </source>
</evidence>
<dbReference type="InterPro" id="IPR050804">
    <property type="entry name" value="MCC"/>
</dbReference>
<keyword evidence="5" id="KW-1185">Reference proteome</keyword>
<evidence type="ECO:0000256" key="1">
    <source>
        <dbReference type="ARBA" id="ARBA00023054"/>
    </source>
</evidence>
<dbReference type="InterPro" id="IPR008974">
    <property type="entry name" value="TRAF-like"/>
</dbReference>
<dbReference type="EMBL" id="JBBPBN010000017">
    <property type="protein sequence ID" value="KAK9019650.1"/>
    <property type="molecule type" value="Genomic_DNA"/>
</dbReference>
<evidence type="ECO:0000256" key="2">
    <source>
        <dbReference type="SAM" id="Coils"/>
    </source>
</evidence>
<evidence type="ECO:0000313" key="5">
    <source>
        <dbReference type="Proteomes" id="UP001396334"/>
    </source>
</evidence>
<organism evidence="4 5">
    <name type="scientific">Hibiscus sabdariffa</name>
    <name type="common">roselle</name>
    <dbReference type="NCBI Taxonomy" id="183260"/>
    <lineage>
        <taxon>Eukaryota</taxon>
        <taxon>Viridiplantae</taxon>
        <taxon>Streptophyta</taxon>
        <taxon>Embryophyta</taxon>
        <taxon>Tracheophyta</taxon>
        <taxon>Spermatophyta</taxon>
        <taxon>Magnoliopsida</taxon>
        <taxon>eudicotyledons</taxon>
        <taxon>Gunneridae</taxon>
        <taxon>Pentapetalae</taxon>
        <taxon>rosids</taxon>
        <taxon>malvids</taxon>
        <taxon>Malvales</taxon>
        <taxon>Malvaceae</taxon>
        <taxon>Malvoideae</taxon>
        <taxon>Hibiscus</taxon>
    </lineage>
</organism>
<dbReference type="SMART" id="SM00061">
    <property type="entry name" value="MATH"/>
    <property type="match status" value="1"/>
</dbReference>
<dbReference type="InterPro" id="IPR002083">
    <property type="entry name" value="MATH/TRAF_dom"/>
</dbReference>
<dbReference type="SUPFAM" id="SSF49599">
    <property type="entry name" value="TRAF domain-like"/>
    <property type="match status" value="1"/>
</dbReference>
<dbReference type="Proteomes" id="UP001396334">
    <property type="component" value="Unassembled WGS sequence"/>
</dbReference>
<feature type="domain" description="MATH" evidence="3">
    <location>
        <begin position="35"/>
        <end position="155"/>
    </location>
</feature>
<feature type="coiled-coil region" evidence="2">
    <location>
        <begin position="119"/>
        <end position="146"/>
    </location>
</feature>
<sequence length="225" mass="25458">MSENLSAVNSKSESNLPKVIWRVEILNAADGNGEISKVTWRIQNFSSFKNGQSLCSENFSVDGNKWNIDIYPKGDNNNLDHLSIYLDVADSATLPSGWTRFARFGFAVIDQIDRRNSITKAMEESIKELAGQADKAKQDKNHLTEKESIKLTLTVEEAEKKRENMLGEREGIFKSSKEMKVELDALGKEWSEYEANAKVAEEVEKTVEAEWGRMKCFISAIKQKI</sequence>
<reference evidence="4 5" key="1">
    <citation type="journal article" date="2024" name="G3 (Bethesda)">
        <title>Genome assembly of Hibiscus sabdariffa L. provides insights into metabolisms of medicinal natural products.</title>
        <authorList>
            <person name="Kim T."/>
        </authorList>
    </citation>
    <scope>NUCLEOTIDE SEQUENCE [LARGE SCALE GENOMIC DNA]</scope>
    <source>
        <strain evidence="4">TK-2024</strain>
        <tissue evidence="4">Old leaves</tissue>
    </source>
</reference>